<dbReference type="GO" id="GO:0019843">
    <property type="term" value="F:rRNA binding"/>
    <property type="evidence" value="ECO:0007669"/>
    <property type="project" value="InterPro"/>
</dbReference>
<dbReference type="InterPro" id="IPR045112">
    <property type="entry name" value="PPAN-like"/>
</dbReference>
<feature type="region of interest" description="Disordered" evidence="1">
    <location>
        <begin position="1"/>
        <end position="33"/>
    </location>
</feature>
<sequence length="146" mass="16849">MGTLESIDEVLEREDAWSDTDGEGEEVPLAQPFRQHRDQCRIKLQEIGPRMTLQLTKVENGFAAGEVLYHNSVKKSTEEIRANATKVRVRTAEKAKRRREQEANVQRKQQTKEDKIERKRQRRETAMQEQDANPFEVAGGNGQDEN</sequence>
<dbReference type="PROSITE" id="PS50833">
    <property type="entry name" value="BRIX"/>
    <property type="match status" value="1"/>
</dbReference>
<dbReference type="GO" id="GO:0000027">
    <property type="term" value="P:ribosomal large subunit assembly"/>
    <property type="evidence" value="ECO:0007669"/>
    <property type="project" value="TreeGrafter"/>
</dbReference>
<evidence type="ECO:0000259" key="2">
    <source>
        <dbReference type="PROSITE" id="PS50833"/>
    </source>
</evidence>
<feature type="compositionally biased region" description="Basic and acidic residues" evidence="1">
    <location>
        <begin position="90"/>
        <end position="102"/>
    </location>
</feature>
<dbReference type="PANTHER" id="PTHR12661">
    <property type="entry name" value="PETER PAN-RELATED"/>
    <property type="match status" value="1"/>
</dbReference>
<evidence type="ECO:0000256" key="1">
    <source>
        <dbReference type="SAM" id="MobiDB-lite"/>
    </source>
</evidence>
<dbReference type="AlphaFoldDB" id="S9TX26"/>
<keyword evidence="4" id="KW-1185">Reference proteome</keyword>
<feature type="domain" description="Brix" evidence="2">
    <location>
        <begin position="1"/>
        <end position="64"/>
    </location>
</feature>
<organism evidence="3 4">
    <name type="scientific">Strigomonas culicis</name>
    <dbReference type="NCBI Taxonomy" id="28005"/>
    <lineage>
        <taxon>Eukaryota</taxon>
        <taxon>Discoba</taxon>
        <taxon>Euglenozoa</taxon>
        <taxon>Kinetoplastea</taxon>
        <taxon>Metakinetoplastina</taxon>
        <taxon>Trypanosomatida</taxon>
        <taxon>Trypanosomatidae</taxon>
        <taxon>Strigomonadinae</taxon>
        <taxon>Strigomonas</taxon>
    </lineage>
</organism>
<name>S9TX26_9TRYP</name>
<evidence type="ECO:0000313" key="3">
    <source>
        <dbReference type="EMBL" id="EPY23042.1"/>
    </source>
</evidence>
<evidence type="ECO:0000313" key="4">
    <source>
        <dbReference type="Proteomes" id="UP000015354"/>
    </source>
</evidence>
<protein>
    <recommendedName>
        <fullName evidence="2">Brix domain-containing protein</fullName>
    </recommendedName>
</protein>
<dbReference type="PANTHER" id="PTHR12661:SF5">
    <property type="entry name" value="SUPPRESSOR OF SWI4 1 HOMOLOG"/>
    <property type="match status" value="1"/>
</dbReference>
<dbReference type="InterPro" id="IPR007109">
    <property type="entry name" value="Brix"/>
</dbReference>
<proteinExistence type="predicted"/>
<accession>S9TX26</accession>
<comment type="caution">
    <text evidence="3">The sequence shown here is derived from an EMBL/GenBank/DDBJ whole genome shotgun (WGS) entry which is preliminary data.</text>
</comment>
<feature type="compositionally biased region" description="Acidic residues" evidence="1">
    <location>
        <begin position="1"/>
        <end position="26"/>
    </location>
</feature>
<dbReference type="GO" id="GO:0006364">
    <property type="term" value="P:rRNA processing"/>
    <property type="evidence" value="ECO:0007669"/>
    <property type="project" value="InterPro"/>
</dbReference>
<reference evidence="3 4" key="1">
    <citation type="journal article" date="2013" name="PLoS ONE">
        <title>Predicting the Proteins of Angomonas deanei, Strigomonas culicis and Their Respective Endosymbionts Reveals New Aspects of the Trypanosomatidae Family.</title>
        <authorList>
            <person name="Motta M.C."/>
            <person name="Martins A.C."/>
            <person name="de Souza S.S."/>
            <person name="Catta-Preta C.M."/>
            <person name="Silva R."/>
            <person name="Klein C.C."/>
            <person name="de Almeida L.G."/>
            <person name="de Lima Cunha O."/>
            <person name="Ciapina L.P."/>
            <person name="Brocchi M."/>
            <person name="Colabardini A.C."/>
            <person name="de Araujo Lima B."/>
            <person name="Machado C.R."/>
            <person name="de Almeida Soares C.M."/>
            <person name="Probst C.M."/>
            <person name="de Menezes C.B."/>
            <person name="Thompson C.E."/>
            <person name="Bartholomeu D.C."/>
            <person name="Gradia D.F."/>
            <person name="Pavoni D.P."/>
            <person name="Grisard E.C."/>
            <person name="Fantinatti-Garboggini F."/>
            <person name="Marchini F.K."/>
            <person name="Rodrigues-Luiz G.F."/>
            <person name="Wagner G."/>
            <person name="Goldman G.H."/>
            <person name="Fietto J.L."/>
            <person name="Elias M.C."/>
            <person name="Goldman M.H."/>
            <person name="Sagot M.F."/>
            <person name="Pereira M."/>
            <person name="Stoco P.H."/>
            <person name="de Mendonca-Neto R.P."/>
            <person name="Teixeira S.M."/>
            <person name="Maciel T.E."/>
            <person name="de Oliveira Mendes T.A."/>
            <person name="Urmenyi T.P."/>
            <person name="de Souza W."/>
            <person name="Schenkman S."/>
            <person name="de Vasconcelos A.T."/>
        </authorList>
    </citation>
    <scope>NUCLEOTIDE SEQUENCE [LARGE SCALE GENOMIC DNA]</scope>
</reference>
<dbReference type="GO" id="GO:0030687">
    <property type="term" value="C:preribosome, large subunit precursor"/>
    <property type="evidence" value="ECO:0007669"/>
    <property type="project" value="TreeGrafter"/>
</dbReference>
<feature type="region of interest" description="Disordered" evidence="1">
    <location>
        <begin position="80"/>
        <end position="146"/>
    </location>
</feature>
<gene>
    <name evidence="3" type="ORF">STCU_07916</name>
</gene>
<dbReference type="EMBL" id="ATMH01007916">
    <property type="protein sequence ID" value="EPY23042.1"/>
    <property type="molecule type" value="Genomic_DNA"/>
</dbReference>
<dbReference type="Proteomes" id="UP000015354">
    <property type="component" value="Unassembled WGS sequence"/>
</dbReference>
<dbReference type="OrthoDB" id="10261452at2759"/>